<keyword evidence="1" id="KW-0472">Membrane</keyword>
<evidence type="ECO:0000313" key="3">
    <source>
        <dbReference type="Proteomes" id="UP000799770"/>
    </source>
</evidence>
<organism evidence="2 3">
    <name type="scientific">Lophiotrema nucula</name>
    <dbReference type="NCBI Taxonomy" id="690887"/>
    <lineage>
        <taxon>Eukaryota</taxon>
        <taxon>Fungi</taxon>
        <taxon>Dikarya</taxon>
        <taxon>Ascomycota</taxon>
        <taxon>Pezizomycotina</taxon>
        <taxon>Dothideomycetes</taxon>
        <taxon>Pleosporomycetidae</taxon>
        <taxon>Pleosporales</taxon>
        <taxon>Lophiotremataceae</taxon>
        <taxon>Lophiotrema</taxon>
    </lineage>
</organism>
<dbReference type="EMBL" id="ML977323">
    <property type="protein sequence ID" value="KAF2115561.1"/>
    <property type="molecule type" value="Genomic_DNA"/>
</dbReference>
<evidence type="ECO:0000256" key="1">
    <source>
        <dbReference type="SAM" id="Phobius"/>
    </source>
</evidence>
<dbReference type="Proteomes" id="UP000799770">
    <property type="component" value="Unassembled WGS sequence"/>
</dbReference>
<keyword evidence="1" id="KW-1133">Transmembrane helix</keyword>
<accession>A0A6A5ZAT8</accession>
<keyword evidence="3" id="KW-1185">Reference proteome</keyword>
<name>A0A6A5ZAT8_9PLEO</name>
<feature type="transmembrane region" description="Helical" evidence="1">
    <location>
        <begin position="51"/>
        <end position="68"/>
    </location>
</feature>
<sequence>MRNSHGSDASSSVVNIATWNSYAGDGYYAKFNIRDKKYIYFKLGLDHRLKFGALGGLIGIVIGGYDVARRLVRLYLITLEQKGGHYERLGTSMCEQVFWEEGSSIAVGYSGAREAIEEWWTELKARLWPIMKIG</sequence>
<protein>
    <submittedName>
        <fullName evidence="2">Uncharacterized protein</fullName>
    </submittedName>
</protein>
<evidence type="ECO:0000313" key="2">
    <source>
        <dbReference type="EMBL" id="KAF2115561.1"/>
    </source>
</evidence>
<keyword evidence="1" id="KW-0812">Transmembrane</keyword>
<proteinExistence type="predicted"/>
<gene>
    <name evidence="2" type="ORF">BDV96DRAFT_646552</name>
</gene>
<dbReference type="AlphaFoldDB" id="A0A6A5ZAT8"/>
<reference evidence="2" key="1">
    <citation type="journal article" date="2020" name="Stud. Mycol.">
        <title>101 Dothideomycetes genomes: a test case for predicting lifestyles and emergence of pathogens.</title>
        <authorList>
            <person name="Haridas S."/>
            <person name="Albert R."/>
            <person name="Binder M."/>
            <person name="Bloem J."/>
            <person name="Labutti K."/>
            <person name="Salamov A."/>
            <person name="Andreopoulos B."/>
            <person name="Baker S."/>
            <person name="Barry K."/>
            <person name="Bills G."/>
            <person name="Bluhm B."/>
            <person name="Cannon C."/>
            <person name="Castanera R."/>
            <person name="Culley D."/>
            <person name="Daum C."/>
            <person name="Ezra D."/>
            <person name="Gonzalez J."/>
            <person name="Henrissat B."/>
            <person name="Kuo A."/>
            <person name="Liang C."/>
            <person name="Lipzen A."/>
            <person name="Lutzoni F."/>
            <person name="Magnuson J."/>
            <person name="Mondo S."/>
            <person name="Nolan M."/>
            <person name="Ohm R."/>
            <person name="Pangilinan J."/>
            <person name="Park H.-J."/>
            <person name="Ramirez L."/>
            <person name="Alfaro M."/>
            <person name="Sun H."/>
            <person name="Tritt A."/>
            <person name="Yoshinaga Y."/>
            <person name="Zwiers L.-H."/>
            <person name="Turgeon B."/>
            <person name="Goodwin S."/>
            <person name="Spatafora J."/>
            <person name="Crous P."/>
            <person name="Grigoriev I."/>
        </authorList>
    </citation>
    <scope>NUCLEOTIDE SEQUENCE</scope>
    <source>
        <strain evidence="2">CBS 627.86</strain>
    </source>
</reference>